<evidence type="ECO:0000313" key="2">
    <source>
        <dbReference type="Proteomes" id="UP000005463"/>
    </source>
</evidence>
<gene>
    <name evidence="1" type="ORF">BamIOP4010DRAFT_6694</name>
</gene>
<dbReference type="Proteomes" id="UP000005463">
    <property type="component" value="Unassembled WGS sequence"/>
</dbReference>
<evidence type="ECO:0000313" key="1">
    <source>
        <dbReference type="EMBL" id="EDS99787.1"/>
    </source>
</evidence>
<name>B1FRN1_9BURK</name>
<protein>
    <submittedName>
        <fullName evidence="1">Uncharacterized protein</fullName>
    </submittedName>
</protein>
<reference evidence="1 2" key="1">
    <citation type="submission" date="2008-03" db="EMBL/GenBank/DDBJ databases">
        <title>Sequencing of the draft genome and assembly of Burkholderia ambifaria IOP40-10.</title>
        <authorList>
            <consortium name="US DOE Joint Genome Institute (JGI-PGF)"/>
            <person name="Copeland A."/>
            <person name="Lucas S."/>
            <person name="Lapidus A."/>
            <person name="Glavina del Rio T."/>
            <person name="Dalin E."/>
            <person name="Tice H."/>
            <person name="Bruce D."/>
            <person name="Goodwin L."/>
            <person name="Pitluck S."/>
            <person name="Larimer F."/>
            <person name="Land M.L."/>
            <person name="Hauser L."/>
            <person name="Tiedje J."/>
            <person name="Richardson P."/>
        </authorList>
    </citation>
    <scope>NUCLEOTIDE SEQUENCE [LARGE SCALE GENOMIC DNA]</scope>
    <source>
        <strain evidence="1 2">IOP40-10</strain>
    </source>
</reference>
<comment type="caution">
    <text evidence="1">The sequence shown here is derived from an EMBL/GenBank/DDBJ whole genome shotgun (WGS) entry which is preliminary data.</text>
</comment>
<proteinExistence type="predicted"/>
<sequence length="39" mass="4047">MQLEAIHRPGIGIGADDGASEADRRLAGHLRQMTGCGNA</sequence>
<organism evidence="1 2">
    <name type="scientific">Burkholderia ambifaria IOP40-10</name>
    <dbReference type="NCBI Taxonomy" id="396596"/>
    <lineage>
        <taxon>Bacteria</taxon>
        <taxon>Pseudomonadati</taxon>
        <taxon>Pseudomonadota</taxon>
        <taxon>Betaproteobacteria</taxon>
        <taxon>Burkholderiales</taxon>
        <taxon>Burkholderiaceae</taxon>
        <taxon>Burkholderia</taxon>
        <taxon>Burkholderia cepacia complex</taxon>
    </lineage>
</organism>
<accession>B1FRN1</accession>
<dbReference type="AlphaFoldDB" id="B1FRN1"/>
<dbReference type="PATRIC" id="fig|396596.7.peg.384"/>
<dbReference type="EMBL" id="ABLC01000436">
    <property type="protein sequence ID" value="EDS99787.1"/>
    <property type="molecule type" value="Genomic_DNA"/>
</dbReference>